<dbReference type="Proteomes" id="UP000318405">
    <property type="component" value="Unassembled WGS sequence"/>
</dbReference>
<evidence type="ECO:0000259" key="1">
    <source>
        <dbReference type="Pfam" id="PF00085"/>
    </source>
</evidence>
<reference evidence="2 3" key="1">
    <citation type="submission" date="2019-07" db="EMBL/GenBank/DDBJ databases">
        <title>Qingshengfaniella alkalisoli gen. nov., sp. nov., isolated from saline soil.</title>
        <authorList>
            <person name="Xu L."/>
            <person name="Huang X.-X."/>
            <person name="Sun J.-Q."/>
        </authorList>
    </citation>
    <scope>NUCLEOTIDE SEQUENCE [LARGE SCALE GENOMIC DNA]</scope>
    <source>
        <strain evidence="2 3">DSM 27279</strain>
    </source>
</reference>
<comment type="caution">
    <text evidence="2">The sequence shown here is derived from an EMBL/GenBank/DDBJ whole genome shotgun (WGS) entry which is preliminary data.</text>
</comment>
<keyword evidence="3" id="KW-1185">Reference proteome</keyword>
<evidence type="ECO:0000313" key="2">
    <source>
        <dbReference type="EMBL" id="TSH95827.1"/>
    </source>
</evidence>
<dbReference type="RefSeq" id="WP_143948192.1">
    <property type="nucleotide sequence ID" value="NZ_BAABMB010000002.1"/>
</dbReference>
<accession>A0A556ASB3</accession>
<dbReference type="InterPro" id="IPR013766">
    <property type="entry name" value="Thioredoxin_domain"/>
</dbReference>
<feature type="domain" description="Thioredoxin" evidence="1">
    <location>
        <begin position="5"/>
        <end position="87"/>
    </location>
</feature>
<dbReference type="CDD" id="cd02947">
    <property type="entry name" value="TRX_family"/>
    <property type="match status" value="1"/>
</dbReference>
<dbReference type="EMBL" id="VLTJ01000020">
    <property type="protein sequence ID" value="TSH95827.1"/>
    <property type="molecule type" value="Genomic_DNA"/>
</dbReference>
<sequence length="111" mass="12404">MDQIELEDTTADRYLLDAPGASLLIFHSRGCGNCKAARAALPEMNLPVARLCWIDAEDNRGLLERYEVFHLPSLYLVRDGVFYGSIDAQLAGWDIRRQIALALQSMPAELP</sequence>
<name>A0A556ASB3_9BURK</name>
<evidence type="ECO:0000313" key="3">
    <source>
        <dbReference type="Proteomes" id="UP000318405"/>
    </source>
</evidence>
<dbReference type="OrthoDB" id="5295821at2"/>
<dbReference type="InterPro" id="IPR036249">
    <property type="entry name" value="Thioredoxin-like_sf"/>
</dbReference>
<dbReference type="Gene3D" id="3.40.30.10">
    <property type="entry name" value="Glutaredoxin"/>
    <property type="match status" value="1"/>
</dbReference>
<organism evidence="2 3">
    <name type="scientific">Verticiella sediminum</name>
    <dbReference type="NCBI Taxonomy" id="1247510"/>
    <lineage>
        <taxon>Bacteria</taxon>
        <taxon>Pseudomonadati</taxon>
        <taxon>Pseudomonadota</taxon>
        <taxon>Betaproteobacteria</taxon>
        <taxon>Burkholderiales</taxon>
        <taxon>Alcaligenaceae</taxon>
        <taxon>Verticiella</taxon>
    </lineage>
</organism>
<proteinExistence type="predicted"/>
<dbReference type="SUPFAM" id="SSF52833">
    <property type="entry name" value="Thioredoxin-like"/>
    <property type="match status" value="1"/>
</dbReference>
<dbReference type="AlphaFoldDB" id="A0A556ASB3"/>
<gene>
    <name evidence="2" type="ORF">FOZ76_10600</name>
</gene>
<dbReference type="Pfam" id="PF00085">
    <property type="entry name" value="Thioredoxin"/>
    <property type="match status" value="1"/>
</dbReference>
<protein>
    <submittedName>
        <fullName evidence="2">Thioredoxin family protein</fullName>
    </submittedName>
</protein>